<protein>
    <submittedName>
        <fullName evidence="1">Uncharacterized protein</fullName>
    </submittedName>
</protein>
<dbReference type="EMBL" id="HACG01048903">
    <property type="protein sequence ID" value="CEK95768.1"/>
    <property type="molecule type" value="Transcribed_RNA"/>
</dbReference>
<sequence>MNIVGQPWGSLLRMTRNRPQWRNFVFALKGFTMCAGHRLLCPSISREKKNKLLNVYNNVEIILFRENGGRGGR</sequence>
<reference evidence="1" key="1">
    <citation type="submission" date="2014-12" db="EMBL/GenBank/DDBJ databases">
        <title>Insight into the proteome of Arion vulgaris.</title>
        <authorList>
            <person name="Aradska J."/>
            <person name="Bulat T."/>
            <person name="Smidak R."/>
            <person name="Sarate P."/>
            <person name="Gangsoo J."/>
            <person name="Sialana F."/>
            <person name="Bilban M."/>
            <person name="Lubec G."/>
        </authorList>
    </citation>
    <scope>NUCLEOTIDE SEQUENCE</scope>
    <source>
        <tissue evidence="1">Skin</tissue>
    </source>
</reference>
<evidence type="ECO:0000313" key="1">
    <source>
        <dbReference type="EMBL" id="CEK95768.1"/>
    </source>
</evidence>
<accession>A0A0B7BRY7</accession>
<organism evidence="1">
    <name type="scientific">Arion vulgaris</name>
    <dbReference type="NCBI Taxonomy" id="1028688"/>
    <lineage>
        <taxon>Eukaryota</taxon>
        <taxon>Metazoa</taxon>
        <taxon>Spiralia</taxon>
        <taxon>Lophotrochozoa</taxon>
        <taxon>Mollusca</taxon>
        <taxon>Gastropoda</taxon>
        <taxon>Heterobranchia</taxon>
        <taxon>Euthyneura</taxon>
        <taxon>Panpulmonata</taxon>
        <taxon>Eupulmonata</taxon>
        <taxon>Stylommatophora</taxon>
        <taxon>Helicina</taxon>
        <taxon>Arionoidea</taxon>
        <taxon>Arionidae</taxon>
        <taxon>Arion</taxon>
    </lineage>
</organism>
<dbReference type="AlphaFoldDB" id="A0A0B7BRY7"/>
<gene>
    <name evidence="1" type="primary">ORF208600</name>
</gene>
<name>A0A0B7BRY7_9EUPU</name>
<proteinExistence type="predicted"/>